<proteinExistence type="predicted"/>
<evidence type="ECO:0000256" key="1">
    <source>
        <dbReference type="SAM" id="MobiDB-lite"/>
    </source>
</evidence>
<gene>
    <name evidence="2" type="ORF">CEXT_178951</name>
</gene>
<organism evidence="2 3">
    <name type="scientific">Caerostris extrusa</name>
    <name type="common">Bark spider</name>
    <name type="synonym">Caerostris bankana</name>
    <dbReference type="NCBI Taxonomy" id="172846"/>
    <lineage>
        <taxon>Eukaryota</taxon>
        <taxon>Metazoa</taxon>
        <taxon>Ecdysozoa</taxon>
        <taxon>Arthropoda</taxon>
        <taxon>Chelicerata</taxon>
        <taxon>Arachnida</taxon>
        <taxon>Araneae</taxon>
        <taxon>Araneomorphae</taxon>
        <taxon>Entelegynae</taxon>
        <taxon>Araneoidea</taxon>
        <taxon>Araneidae</taxon>
        <taxon>Caerostris</taxon>
    </lineage>
</organism>
<dbReference type="AlphaFoldDB" id="A0AAV4RZ29"/>
<evidence type="ECO:0000313" key="3">
    <source>
        <dbReference type="Proteomes" id="UP001054945"/>
    </source>
</evidence>
<comment type="caution">
    <text evidence="2">The sequence shown here is derived from an EMBL/GenBank/DDBJ whole genome shotgun (WGS) entry which is preliminary data.</text>
</comment>
<protein>
    <submittedName>
        <fullName evidence="2">Uncharacterized protein</fullName>
    </submittedName>
</protein>
<accession>A0AAV4RZ29</accession>
<reference evidence="2 3" key="1">
    <citation type="submission" date="2021-06" db="EMBL/GenBank/DDBJ databases">
        <title>Caerostris extrusa draft genome.</title>
        <authorList>
            <person name="Kono N."/>
            <person name="Arakawa K."/>
        </authorList>
    </citation>
    <scope>NUCLEOTIDE SEQUENCE [LARGE SCALE GENOMIC DNA]</scope>
</reference>
<sequence>MNKKLTDGTMNGPRPGLWPRLNLADPSGYHGHLAELSLAKRSDPRRADLQSAVVALSRSQGRSSSPPRYPFKGQMVQLTLQIIWEVMGEPISFVNACLGTVAKPKEGN</sequence>
<keyword evidence="3" id="KW-1185">Reference proteome</keyword>
<feature type="compositionally biased region" description="Low complexity" evidence="1">
    <location>
        <begin position="57"/>
        <end position="66"/>
    </location>
</feature>
<evidence type="ECO:0000313" key="2">
    <source>
        <dbReference type="EMBL" id="GIY25535.1"/>
    </source>
</evidence>
<feature type="region of interest" description="Disordered" evidence="1">
    <location>
        <begin position="50"/>
        <end position="70"/>
    </location>
</feature>
<dbReference type="EMBL" id="BPLR01008557">
    <property type="protein sequence ID" value="GIY25535.1"/>
    <property type="molecule type" value="Genomic_DNA"/>
</dbReference>
<name>A0AAV4RZ29_CAEEX</name>
<dbReference type="Proteomes" id="UP001054945">
    <property type="component" value="Unassembled WGS sequence"/>
</dbReference>